<dbReference type="SUPFAM" id="SSF102405">
    <property type="entry name" value="MCP/YpsA-like"/>
    <property type="match status" value="1"/>
</dbReference>
<evidence type="ECO:0000256" key="1">
    <source>
        <dbReference type="ARBA" id="ARBA00006525"/>
    </source>
</evidence>
<sequence length="331" mass="35756">MESDEQTLSAIGLKPNQVSFIRRKSVELAHKAMEWSNGADNHILIHQDEHYPPLLRESKGCPPVLYVQGDVSLLSDQQIAMVGSRNASTGGLETARSFAAEFVRYGYCVTSGLALGIDGHAHQGALDACGKTIAVLGSGLGSIYPARHRSLAQRVAQHGALVSEHLPWIKPRAEHFPRRNRIVSGLSLGVVVVEAAEKSGSLITAKYAAEQGREVFAVPGSIRHAYHSGCHSLIRTGACLVQSVEDVLCEIESLSNWSKKVQPTLFDQVIDKEELPFADLLANVGIEATPVDILAQKTHIPVQEVMQQLLELELSGHVVAVNGGYILKGRG</sequence>
<protein>
    <submittedName>
        <fullName evidence="4">Rossmann fold nucleotide-binding protein Smf possibly</fullName>
    </submittedName>
</protein>
<dbReference type="EMBL" id="BBMR01000016">
    <property type="protein sequence ID" value="GAL22810.1"/>
    <property type="molecule type" value="Genomic_DNA"/>
</dbReference>
<evidence type="ECO:0000259" key="3">
    <source>
        <dbReference type="Pfam" id="PF17782"/>
    </source>
</evidence>
<reference evidence="4 5" key="1">
    <citation type="submission" date="2014-09" db="EMBL/GenBank/DDBJ databases">
        <title>Vibrio maritimus JCM 19235. (C45) whole genome shotgun sequence.</title>
        <authorList>
            <person name="Sawabe T."/>
            <person name="Meirelles P."/>
            <person name="Nakanishi M."/>
            <person name="Sayaka M."/>
            <person name="Hattori M."/>
            <person name="Ohkuma M."/>
        </authorList>
    </citation>
    <scope>NUCLEOTIDE SEQUENCE [LARGE SCALE GENOMIC DNA]</scope>
    <source>
        <strain evidence="5">JCM19235</strain>
    </source>
</reference>
<dbReference type="InterPro" id="IPR036388">
    <property type="entry name" value="WH-like_DNA-bd_sf"/>
</dbReference>
<dbReference type="InterPro" id="IPR003488">
    <property type="entry name" value="DprA"/>
</dbReference>
<reference evidence="4 5" key="2">
    <citation type="submission" date="2014-09" db="EMBL/GenBank/DDBJ databases">
        <authorList>
            <consortium name="NBRP consortium"/>
            <person name="Sawabe T."/>
            <person name="Meirelles P."/>
            <person name="Nakanishi M."/>
            <person name="Sayaka M."/>
            <person name="Hattori M."/>
            <person name="Ohkuma M."/>
        </authorList>
    </citation>
    <scope>NUCLEOTIDE SEQUENCE [LARGE SCALE GENOMIC DNA]</scope>
    <source>
        <strain evidence="5">JCM19235</strain>
    </source>
</reference>
<comment type="similarity">
    <text evidence="1">Belongs to the DprA/Smf family.</text>
</comment>
<comment type="caution">
    <text evidence="4">The sequence shown here is derived from an EMBL/GenBank/DDBJ whole genome shotgun (WGS) entry which is preliminary data.</text>
</comment>
<dbReference type="AlphaFoldDB" id="A0A090S505"/>
<dbReference type="GO" id="GO:0009294">
    <property type="term" value="P:DNA-mediated transformation"/>
    <property type="evidence" value="ECO:0007669"/>
    <property type="project" value="InterPro"/>
</dbReference>
<proteinExistence type="inferred from homology"/>
<dbReference type="PANTHER" id="PTHR43022:SF1">
    <property type="entry name" value="PROTEIN SMF"/>
    <property type="match status" value="1"/>
</dbReference>
<evidence type="ECO:0000313" key="5">
    <source>
        <dbReference type="Proteomes" id="UP000029228"/>
    </source>
</evidence>
<dbReference type="Proteomes" id="UP000029228">
    <property type="component" value="Unassembled WGS sequence"/>
</dbReference>
<dbReference type="PANTHER" id="PTHR43022">
    <property type="entry name" value="PROTEIN SMF"/>
    <property type="match status" value="1"/>
</dbReference>
<feature type="domain" description="DprA winged helix" evidence="3">
    <location>
        <begin position="278"/>
        <end position="324"/>
    </location>
</feature>
<dbReference type="STRING" id="990268.JCM19235_3276"/>
<dbReference type="InterPro" id="IPR057666">
    <property type="entry name" value="DrpA_SLOG"/>
</dbReference>
<organism evidence="4 5">
    <name type="scientific">Vibrio maritimus</name>
    <dbReference type="NCBI Taxonomy" id="990268"/>
    <lineage>
        <taxon>Bacteria</taxon>
        <taxon>Pseudomonadati</taxon>
        <taxon>Pseudomonadota</taxon>
        <taxon>Gammaproteobacteria</taxon>
        <taxon>Vibrionales</taxon>
        <taxon>Vibrionaceae</taxon>
        <taxon>Vibrio</taxon>
    </lineage>
</organism>
<name>A0A090S505_9VIBR</name>
<dbReference type="Gene3D" id="1.10.10.10">
    <property type="entry name" value="Winged helix-like DNA-binding domain superfamily/Winged helix DNA-binding domain"/>
    <property type="match status" value="1"/>
</dbReference>
<dbReference type="Pfam" id="PF17782">
    <property type="entry name" value="WHD_DprA"/>
    <property type="match status" value="1"/>
</dbReference>
<dbReference type="NCBIfam" id="TIGR00732">
    <property type="entry name" value="dprA"/>
    <property type="match status" value="1"/>
</dbReference>
<feature type="domain" description="Smf/DprA SLOG" evidence="2">
    <location>
        <begin position="43"/>
        <end position="250"/>
    </location>
</feature>
<keyword evidence="5" id="KW-1185">Reference proteome</keyword>
<dbReference type="Pfam" id="PF02481">
    <property type="entry name" value="DNA_processg_A"/>
    <property type="match status" value="1"/>
</dbReference>
<accession>A0A090S505</accession>
<evidence type="ECO:0000313" key="4">
    <source>
        <dbReference type="EMBL" id="GAL22810.1"/>
    </source>
</evidence>
<gene>
    <name evidence="4" type="ORF">JCM19235_3276</name>
</gene>
<dbReference type="Gene3D" id="3.40.50.450">
    <property type="match status" value="1"/>
</dbReference>
<evidence type="ECO:0000259" key="2">
    <source>
        <dbReference type="Pfam" id="PF02481"/>
    </source>
</evidence>
<dbReference type="InterPro" id="IPR041614">
    <property type="entry name" value="DprA_WH"/>
</dbReference>